<keyword evidence="4" id="KW-1185">Reference proteome</keyword>
<dbReference type="Proteomes" id="UP000720508">
    <property type="component" value="Unassembled WGS sequence"/>
</dbReference>
<feature type="transmembrane region" description="Helical" evidence="2">
    <location>
        <begin position="78"/>
        <end position="102"/>
    </location>
</feature>
<reference evidence="3 4" key="1">
    <citation type="submission" date="2021-06" db="EMBL/GenBank/DDBJ databases">
        <authorList>
            <person name="Pan X."/>
        </authorList>
    </citation>
    <scope>NUCLEOTIDE SEQUENCE [LARGE SCALE GENOMIC DNA]</scope>
    <source>
        <strain evidence="3 4">4503</strain>
    </source>
</reference>
<protein>
    <recommendedName>
        <fullName evidence="5">DUF4190 domain-containing protein</fullName>
    </recommendedName>
</protein>
<keyword evidence="2" id="KW-1133">Transmembrane helix</keyword>
<keyword evidence="2" id="KW-0812">Transmembrane</keyword>
<evidence type="ECO:0000256" key="2">
    <source>
        <dbReference type="SAM" id="Phobius"/>
    </source>
</evidence>
<dbReference type="RefSeq" id="WP_216344038.1">
    <property type="nucleotide sequence ID" value="NZ_JAHLEM010000274.1"/>
</dbReference>
<keyword evidence="2" id="KW-0472">Membrane</keyword>
<accession>A0ABS6CK22</accession>
<feature type="transmembrane region" description="Helical" evidence="2">
    <location>
        <begin position="48"/>
        <end position="66"/>
    </location>
</feature>
<sequence length="104" mass="10003">MSESGKSRVEGGATSGRSDSPAVGLGPTAVVLGVFSAVGAWVPALAIVTLPLTIIGGALAAVLGGMGIHHARRGVGRLWTAVAGAALGVAGFVGDTALIWSVGA</sequence>
<evidence type="ECO:0000313" key="3">
    <source>
        <dbReference type="EMBL" id="MBU3867045.1"/>
    </source>
</evidence>
<gene>
    <name evidence="3" type="ORF">KN815_24175</name>
</gene>
<dbReference type="EMBL" id="JAHLEM010000274">
    <property type="protein sequence ID" value="MBU3867045.1"/>
    <property type="molecule type" value="Genomic_DNA"/>
</dbReference>
<proteinExistence type="predicted"/>
<feature type="transmembrane region" description="Helical" evidence="2">
    <location>
        <begin position="21"/>
        <end position="42"/>
    </location>
</feature>
<organism evidence="3 4">
    <name type="scientific">Streptomyces niphimycinicus</name>
    <dbReference type="NCBI Taxonomy" id="2842201"/>
    <lineage>
        <taxon>Bacteria</taxon>
        <taxon>Bacillati</taxon>
        <taxon>Actinomycetota</taxon>
        <taxon>Actinomycetes</taxon>
        <taxon>Kitasatosporales</taxon>
        <taxon>Streptomycetaceae</taxon>
        <taxon>Streptomyces</taxon>
    </lineage>
</organism>
<evidence type="ECO:0008006" key="5">
    <source>
        <dbReference type="Google" id="ProtNLM"/>
    </source>
</evidence>
<evidence type="ECO:0000256" key="1">
    <source>
        <dbReference type="SAM" id="MobiDB-lite"/>
    </source>
</evidence>
<feature type="region of interest" description="Disordered" evidence="1">
    <location>
        <begin position="1"/>
        <end position="24"/>
    </location>
</feature>
<name>A0ABS6CK22_9ACTN</name>
<evidence type="ECO:0000313" key="4">
    <source>
        <dbReference type="Proteomes" id="UP000720508"/>
    </source>
</evidence>
<comment type="caution">
    <text evidence="3">The sequence shown here is derived from an EMBL/GenBank/DDBJ whole genome shotgun (WGS) entry which is preliminary data.</text>
</comment>